<reference evidence="10" key="1">
    <citation type="submission" date="2023-03" db="EMBL/GenBank/DDBJ databases">
        <authorList>
            <person name="Steffen K."/>
            <person name="Cardenas P."/>
        </authorList>
    </citation>
    <scope>NUCLEOTIDE SEQUENCE</scope>
</reference>
<feature type="domain" description="MRH" evidence="9">
    <location>
        <begin position="676"/>
        <end position="809"/>
    </location>
</feature>
<dbReference type="InterPro" id="IPR009011">
    <property type="entry name" value="Man6P_isomerase_rcpt-bd_dom_sf"/>
</dbReference>
<accession>A0AA35XC14</accession>
<evidence type="ECO:0000259" key="9">
    <source>
        <dbReference type="PROSITE" id="PS51914"/>
    </source>
</evidence>
<comment type="caution">
    <text evidence="10">The sequence shown here is derived from an EMBL/GenBank/DDBJ whole genome shotgun (WGS) entry which is preliminary data.</text>
</comment>
<dbReference type="Proteomes" id="UP001174909">
    <property type="component" value="Unassembled WGS sequence"/>
</dbReference>
<dbReference type="GO" id="GO:0038023">
    <property type="term" value="F:signaling receptor activity"/>
    <property type="evidence" value="ECO:0007669"/>
    <property type="project" value="InterPro"/>
</dbReference>
<keyword evidence="5" id="KW-1133">Transmembrane helix</keyword>
<feature type="domain" description="MRH" evidence="9">
    <location>
        <begin position="513"/>
        <end position="670"/>
    </location>
</feature>
<dbReference type="GO" id="GO:0007041">
    <property type="term" value="P:lysosomal transport"/>
    <property type="evidence" value="ECO:0007669"/>
    <property type="project" value="InterPro"/>
</dbReference>
<dbReference type="Pfam" id="PF00878">
    <property type="entry name" value="CIMR"/>
    <property type="match status" value="6"/>
</dbReference>
<comment type="subcellular location">
    <subcellularLocation>
        <location evidence="1">Endomembrane system</location>
    </subcellularLocation>
</comment>
<keyword evidence="10" id="KW-0675">Receptor</keyword>
<evidence type="ECO:0000256" key="2">
    <source>
        <dbReference type="ARBA" id="ARBA00022448"/>
    </source>
</evidence>
<dbReference type="EMBL" id="CASHTH010003464">
    <property type="protein sequence ID" value="CAI8045357.1"/>
    <property type="molecule type" value="Genomic_DNA"/>
</dbReference>
<dbReference type="Gene3D" id="2.70.130.10">
    <property type="entry name" value="Mannose-6-phosphate receptor binding domain"/>
    <property type="match status" value="6"/>
</dbReference>
<keyword evidence="7" id="KW-1015">Disulfide bond</keyword>
<feature type="domain" description="MRH" evidence="9">
    <location>
        <begin position="814"/>
        <end position="937"/>
    </location>
</feature>
<feature type="domain" description="MRH" evidence="9">
    <location>
        <begin position="199"/>
        <end position="354"/>
    </location>
</feature>
<evidence type="ECO:0000313" key="10">
    <source>
        <dbReference type="EMBL" id="CAI8045357.1"/>
    </source>
</evidence>
<evidence type="ECO:0000313" key="11">
    <source>
        <dbReference type="Proteomes" id="UP001174909"/>
    </source>
</evidence>
<evidence type="ECO:0000256" key="6">
    <source>
        <dbReference type="ARBA" id="ARBA00023136"/>
    </source>
</evidence>
<evidence type="ECO:0000256" key="1">
    <source>
        <dbReference type="ARBA" id="ARBA00004308"/>
    </source>
</evidence>
<dbReference type="GO" id="GO:0005802">
    <property type="term" value="C:trans-Golgi network"/>
    <property type="evidence" value="ECO:0007669"/>
    <property type="project" value="TreeGrafter"/>
</dbReference>
<protein>
    <submittedName>
        <fullName evidence="10">Cation-independent mannose-6-phosphate receptor</fullName>
    </submittedName>
</protein>
<dbReference type="AlphaFoldDB" id="A0AA35XC14"/>
<evidence type="ECO:0000256" key="3">
    <source>
        <dbReference type="ARBA" id="ARBA00022692"/>
    </source>
</evidence>
<dbReference type="SUPFAM" id="SSF50911">
    <property type="entry name" value="Mannose 6-phosphate receptor domain"/>
    <property type="match status" value="6"/>
</dbReference>
<keyword evidence="2" id="KW-0813">Transport</keyword>
<keyword evidence="4 8" id="KW-0732">Signal</keyword>
<keyword evidence="6" id="KW-0472">Membrane</keyword>
<evidence type="ECO:0000256" key="4">
    <source>
        <dbReference type="ARBA" id="ARBA00022729"/>
    </source>
</evidence>
<sequence length="1019" mass="110667">MTIREQNKAAARCCRQAMDLRVASSVVACLLVTAQLSLAAERHDCPASSCPQPHESLDLSPLQGTWELVDFAESELGVREPRFFNLSLCGPVDYTGPSNSCQDTSLCYSQLLDRYYSLGSTGSCRYSYSDRMVKLYYTYGEDASNVFGQGNVTVTLVCGRSLGVPEVVVGDPADHTIEILWLTSAACKTDSSLAATPETKCYTIRAYEENGVKAKMIDLSNLIQPSGYEVTHAETKEAVFLVGVCRPIQSRTYPQCNGSMVCLVRGDPSFDLGDVSIPLKLASVNGSSSLEVESGFPTLTYTGEQATGCDRERRVKVIYQCPSGREDLGPTISFLDDRLCLVVVTWYSYSACGIDAVQSTGCILTSASGLSFDLTGLSETLMQVNGTSPDRHNYTYAVQLCSGNRVNTQCGILDSTGVRVAQIDSQNHGVCRSLGTGEGKLRYVDGALSLTYEMGDSCHSNFHRTSIINFVCPEDVKEASSSNQLRFLSEDNCLYEFEWSTPLACGTQTSGAQDCHFELNGNEYNFAPLLGEADRNWVAVDEVEETECYMVNPCGELFVTEDSRSAADYCNDRVAPKSGCVGCSVCQINKDGGTKCIGTFDLQNALSLSSVDQNVVTVRGNSSDKSDSGPVAVMHYVCKTGDFTTPPVFVAITNDRFYEFHWMTMAACPLGIHVGESCTVQHESTGFVFNATSLSSIQFSFDTTAYQFNISVCKPLNYTCHESKKAGACQKYSSSKKLLGESNSALTYSDGTLFLQYRNGDPCHSGGTRNTTVLLMCDSQAHRPTIAAVNEVNHCQYAVELHTKQACPPAFRATECIHFDQGHTYDFSELSNGLDFESLPRCPQEAGMGACKFPTAGSDEGEVLGYLIGDMVEEVTGVLRLSYYNGAKCAGSGKSRTVNIFFQCEMGAGLGVPIERDSSDDSCITSIDWLTQYACPLDAVSTNEWNISNPVTHQNFDLTKLSPVLSQTFIENGITYNYTVALGGHQIECGTLGKDYHNPIGACQVRVDTGKSFILGGPF</sequence>
<feature type="domain" description="MRH" evidence="9">
    <location>
        <begin position="48"/>
        <end position="189"/>
    </location>
</feature>
<name>A0AA35XC14_GEOBA</name>
<dbReference type="InterPro" id="IPR000479">
    <property type="entry name" value="CIMR_rpt"/>
</dbReference>
<dbReference type="GO" id="GO:0000139">
    <property type="term" value="C:Golgi membrane"/>
    <property type="evidence" value="ECO:0007669"/>
    <property type="project" value="UniProtKB-SubCell"/>
</dbReference>
<evidence type="ECO:0000256" key="5">
    <source>
        <dbReference type="ARBA" id="ARBA00022989"/>
    </source>
</evidence>
<dbReference type="GO" id="GO:0005537">
    <property type="term" value="F:D-mannose binding"/>
    <property type="evidence" value="ECO:0007669"/>
    <property type="project" value="InterPro"/>
</dbReference>
<dbReference type="InterPro" id="IPR044865">
    <property type="entry name" value="MRH_dom"/>
</dbReference>
<dbReference type="SMART" id="SM01404">
    <property type="entry name" value="CIMR"/>
    <property type="match status" value="6"/>
</dbReference>
<feature type="signal peptide" evidence="8">
    <location>
        <begin position="1"/>
        <end position="39"/>
    </location>
</feature>
<proteinExistence type="predicted"/>
<keyword evidence="11" id="KW-1185">Reference proteome</keyword>
<dbReference type="PANTHER" id="PTHR15071">
    <property type="entry name" value="MANNOSE-6-PHOSPHATE RECEPTOR FAMILY MEMBER"/>
    <property type="match status" value="1"/>
</dbReference>
<feature type="chain" id="PRO_5041419558" evidence="8">
    <location>
        <begin position="40"/>
        <end position="1019"/>
    </location>
</feature>
<dbReference type="PANTHER" id="PTHR15071:SF0">
    <property type="entry name" value="MANNOSE 6-PHOSPHATE RECEPTOR-LIKE PROTEIN 1"/>
    <property type="match status" value="1"/>
</dbReference>
<gene>
    <name evidence="10" type="ORF">GBAR_LOCUS25090</name>
</gene>
<dbReference type="PROSITE" id="PS51914">
    <property type="entry name" value="MRH"/>
    <property type="match status" value="6"/>
</dbReference>
<feature type="domain" description="MRH" evidence="9">
    <location>
        <begin position="360"/>
        <end position="507"/>
    </location>
</feature>
<keyword evidence="3" id="KW-0812">Transmembrane</keyword>
<organism evidence="10 11">
    <name type="scientific">Geodia barretti</name>
    <name type="common">Barrett's horny sponge</name>
    <dbReference type="NCBI Taxonomy" id="519541"/>
    <lineage>
        <taxon>Eukaryota</taxon>
        <taxon>Metazoa</taxon>
        <taxon>Porifera</taxon>
        <taxon>Demospongiae</taxon>
        <taxon>Heteroscleromorpha</taxon>
        <taxon>Tetractinellida</taxon>
        <taxon>Astrophorina</taxon>
        <taxon>Geodiidae</taxon>
        <taxon>Geodia</taxon>
    </lineage>
</organism>
<evidence type="ECO:0000256" key="7">
    <source>
        <dbReference type="ARBA" id="ARBA00023157"/>
    </source>
</evidence>
<evidence type="ECO:0000256" key="8">
    <source>
        <dbReference type="SAM" id="SignalP"/>
    </source>
</evidence>
<dbReference type="GO" id="GO:0010008">
    <property type="term" value="C:endosome membrane"/>
    <property type="evidence" value="ECO:0007669"/>
    <property type="project" value="UniProtKB-SubCell"/>
</dbReference>